<evidence type="ECO:0000313" key="1">
    <source>
        <dbReference type="EMBL" id="TFU89339.1"/>
    </source>
</evidence>
<dbReference type="AlphaFoldDB" id="A0A4Y9IN14"/>
<gene>
    <name evidence="1" type="ORF">E4T88_11665</name>
</gene>
<dbReference type="OrthoDB" id="1089608at2"/>
<evidence type="ECO:0000313" key="2">
    <source>
        <dbReference type="Proteomes" id="UP000298285"/>
    </source>
</evidence>
<name>A0A4Y9IN14_9BACT</name>
<dbReference type="RefSeq" id="WP_135105631.1">
    <property type="nucleotide sequence ID" value="NZ_JADGKW010000003.1"/>
</dbReference>
<reference evidence="1 2" key="1">
    <citation type="submission" date="2019-03" db="EMBL/GenBank/DDBJ databases">
        <title>Diversity of the mouse oral microbiome.</title>
        <authorList>
            <person name="Joseph S."/>
            <person name="Aduse-Opoku J."/>
            <person name="Curtis M."/>
            <person name="Wade W."/>
            <person name="Hashim A."/>
        </authorList>
    </citation>
    <scope>NUCLEOTIDE SEQUENCE [LARGE SCALE GENOMIC DNA]</scope>
    <source>
        <strain evidence="1 2">P11</strain>
    </source>
</reference>
<dbReference type="Proteomes" id="UP000298285">
    <property type="component" value="Unassembled WGS sequence"/>
</dbReference>
<accession>A0A4Y9IN14</accession>
<dbReference type="PROSITE" id="PS51257">
    <property type="entry name" value="PROKAR_LIPOPROTEIN"/>
    <property type="match status" value="1"/>
</dbReference>
<organism evidence="1 2">
    <name type="scientific">Dysgonomonas mossii</name>
    <dbReference type="NCBI Taxonomy" id="163665"/>
    <lineage>
        <taxon>Bacteria</taxon>
        <taxon>Pseudomonadati</taxon>
        <taxon>Bacteroidota</taxon>
        <taxon>Bacteroidia</taxon>
        <taxon>Bacteroidales</taxon>
        <taxon>Dysgonomonadaceae</taxon>
        <taxon>Dysgonomonas</taxon>
    </lineage>
</organism>
<proteinExistence type="predicted"/>
<comment type="caution">
    <text evidence="1">The sequence shown here is derived from an EMBL/GenBank/DDBJ whole genome shotgun (WGS) entry which is preliminary data.</text>
</comment>
<sequence length="245" mass="28020">MKTKTLLPLLFLAFFCSCGDSDDSNESKKGIEITEKKVYLWEGEETDNEVKTILTNPTIKVEDASIARAEFINNKIHITSYKRGSTNVYISDNNHKETSFFVIVGSIQGTYTEWSSNTGEYIYNVEVLAENHAIASSIRNELTNSLKNNIGTPYQFNDNDNNFSITRLDVNKNVTVLTGTYEYDDVKSVLTLKHSEITEIFNVYPLNYYLVKLEQDLTLNYKTEYPDAQISKVLVTKYILKPRNL</sequence>
<protein>
    <submittedName>
        <fullName evidence="1">Uncharacterized protein</fullName>
    </submittedName>
</protein>
<dbReference type="EMBL" id="SPPK01000003">
    <property type="protein sequence ID" value="TFU89339.1"/>
    <property type="molecule type" value="Genomic_DNA"/>
</dbReference>